<dbReference type="InterPro" id="IPR003594">
    <property type="entry name" value="HATPase_dom"/>
</dbReference>
<dbReference type="PANTHER" id="PTHR44936:SF10">
    <property type="entry name" value="SENSOR PROTEIN RSTB"/>
    <property type="match status" value="1"/>
</dbReference>
<keyword evidence="14" id="KW-1185">Reference proteome</keyword>
<evidence type="ECO:0000256" key="3">
    <source>
        <dbReference type="ARBA" id="ARBA00012438"/>
    </source>
</evidence>
<dbReference type="InterPro" id="IPR050980">
    <property type="entry name" value="2C_sensor_his_kinase"/>
</dbReference>
<dbReference type="Proteomes" id="UP000295367">
    <property type="component" value="Unassembled WGS sequence"/>
</dbReference>
<reference evidence="13 14" key="1">
    <citation type="submission" date="2019-03" db="EMBL/GenBank/DDBJ databases">
        <title>Genomic Encyclopedia of Type Strains, Phase IV (KMG-IV): sequencing the most valuable type-strain genomes for metagenomic binning, comparative biology and taxonomic classification.</title>
        <authorList>
            <person name="Goeker M."/>
        </authorList>
    </citation>
    <scope>NUCLEOTIDE SEQUENCE [LARGE SCALE GENOMIC DNA]</scope>
    <source>
        <strain evidence="13 14">DSM 100309</strain>
    </source>
</reference>
<evidence type="ECO:0000256" key="2">
    <source>
        <dbReference type="ARBA" id="ARBA00004651"/>
    </source>
</evidence>
<dbReference type="SUPFAM" id="SSF55874">
    <property type="entry name" value="ATPase domain of HSP90 chaperone/DNA topoisomerase II/histidine kinase"/>
    <property type="match status" value="1"/>
</dbReference>
<evidence type="ECO:0000256" key="1">
    <source>
        <dbReference type="ARBA" id="ARBA00000085"/>
    </source>
</evidence>
<dbReference type="AlphaFoldDB" id="A0A4R3Y325"/>
<name>A0A4R3Y325_9PROT</name>
<dbReference type="EC" id="2.7.13.3" evidence="3"/>
<dbReference type="InterPro" id="IPR005467">
    <property type="entry name" value="His_kinase_dom"/>
</dbReference>
<evidence type="ECO:0000256" key="10">
    <source>
        <dbReference type="SAM" id="Phobius"/>
    </source>
</evidence>
<proteinExistence type="predicted"/>
<evidence type="ECO:0000256" key="5">
    <source>
        <dbReference type="ARBA" id="ARBA00022553"/>
    </source>
</evidence>
<comment type="subcellular location">
    <subcellularLocation>
        <location evidence="2">Cell membrane</location>
        <topology evidence="2">Multi-pass membrane protein</topology>
    </subcellularLocation>
</comment>
<sequence>MNFPFSISIRTKLLLISSVLLAIPWLGYQYVGEMEKFLRAGQESTLVGTARAVATALHNRPKLFDGQAVGKGGANNARDLYIRSLANTITVDGLALDWPNVADDIRVYGPESVVQEPNPNSAPLVSFKLRVGQQDDALFALIEVTDPHVVYRLPRSNSVANSDYVEIALVSPSGEFNRYTISPTAPGWFTANLMSTGQTDMMMRPDSRIKGKWIDTPQGYSIELKMPLSMVGAKLAFAVANVDDPDIDGNVSVVGTSGVGTPEELGAALVPAADIDQIISGLGRTTSRIWIIDRHQRVLAHAGSLRPENTQLLNPVLPLNTQQHWGWAAIKDRYLRPVYTFILNQPTDNFQDDLKAASQLQGTEIDRALSGIPATRRRSTPDSRAVILSAAYPVWSKDHVIGAVVVEETTNAIVTIKNQAFERLFTVILGVFLFGSLALFLFASRVSSRIRRLRNEAEQSIDSSGRVRGIIAGTHAGDEIGDLSRSFSSVLERLSQYNSYLESMASRLSHEIRTPVAVVRSSLDNLAMEALPDEAKVYMGRAQEGLARLNAILTRMSEATRLEQVLQQSEQEQFDLAKVVTGCAEGYKAAYPRHTFVVRVPAWPMVVHGVPDLIAQMLDKLVSNAADFSTEGTNIEIWLAEDRNWAALRVLNEGPALPTEMAGQLFESMISIRPRKESQAPHLGLGLYIVRLISEFHHGQASIANRHDKQGVVAQIMLPLDSQLPPVVTGAAENKA</sequence>
<dbReference type="Gene3D" id="1.10.287.130">
    <property type="match status" value="1"/>
</dbReference>
<dbReference type="Pfam" id="PF02518">
    <property type="entry name" value="HATPase_c"/>
    <property type="match status" value="1"/>
</dbReference>
<dbReference type="CDD" id="cd00082">
    <property type="entry name" value="HisKA"/>
    <property type="match status" value="1"/>
</dbReference>
<accession>A0A4R3Y325</accession>
<dbReference type="Gene3D" id="2.60.40.1190">
    <property type="match status" value="1"/>
</dbReference>
<evidence type="ECO:0000256" key="6">
    <source>
        <dbReference type="ARBA" id="ARBA00022679"/>
    </source>
</evidence>
<dbReference type="InterPro" id="IPR036890">
    <property type="entry name" value="HATPase_C_sf"/>
</dbReference>
<dbReference type="Pfam" id="PF00512">
    <property type="entry name" value="HisKA"/>
    <property type="match status" value="1"/>
</dbReference>
<keyword evidence="9" id="KW-0067">ATP-binding</keyword>
<dbReference type="PROSITE" id="PS50885">
    <property type="entry name" value="HAMP"/>
    <property type="match status" value="1"/>
</dbReference>
<feature type="domain" description="HAMP" evidence="12">
    <location>
        <begin position="444"/>
        <end position="499"/>
    </location>
</feature>
<dbReference type="SUPFAM" id="SSF47384">
    <property type="entry name" value="Homodimeric domain of signal transducing histidine kinase"/>
    <property type="match status" value="1"/>
</dbReference>
<keyword evidence="10" id="KW-0472">Membrane</keyword>
<comment type="caution">
    <text evidence="13">The sequence shown here is derived from an EMBL/GenBank/DDBJ whole genome shotgun (WGS) entry which is preliminary data.</text>
</comment>
<dbReference type="PROSITE" id="PS50109">
    <property type="entry name" value="HIS_KIN"/>
    <property type="match status" value="1"/>
</dbReference>
<evidence type="ECO:0000259" key="11">
    <source>
        <dbReference type="PROSITE" id="PS50109"/>
    </source>
</evidence>
<keyword evidence="10" id="KW-0812">Transmembrane</keyword>
<evidence type="ECO:0000259" key="12">
    <source>
        <dbReference type="PROSITE" id="PS50885"/>
    </source>
</evidence>
<evidence type="ECO:0000256" key="8">
    <source>
        <dbReference type="ARBA" id="ARBA00022777"/>
    </source>
</evidence>
<dbReference type="PANTHER" id="PTHR44936">
    <property type="entry name" value="SENSOR PROTEIN CREC"/>
    <property type="match status" value="1"/>
</dbReference>
<protein>
    <recommendedName>
        <fullName evidence="3">histidine kinase</fullName>
        <ecNumber evidence="3">2.7.13.3</ecNumber>
    </recommendedName>
</protein>
<keyword evidence="4" id="KW-1003">Cell membrane</keyword>
<dbReference type="InterPro" id="IPR003661">
    <property type="entry name" value="HisK_dim/P_dom"/>
</dbReference>
<dbReference type="SMART" id="SM00387">
    <property type="entry name" value="HATPase_c"/>
    <property type="match status" value="1"/>
</dbReference>
<evidence type="ECO:0000256" key="9">
    <source>
        <dbReference type="ARBA" id="ARBA00022840"/>
    </source>
</evidence>
<dbReference type="SMART" id="SM00388">
    <property type="entry name" value="HisKA"/>
    <property type="match status" value="1"/>
</dbReference>
<evidence type="ECO:0000256" key="4">
    <source>
        <dbReference type="ARBA" id="ARBA00022475"/>
    </source>
</evidence>
<dbReference type="InterPro" id="IPR036097">
    <property type="entry name" value="HisK_dim/P_sf"/>
</dbReference>
<dbReference type="GO" id="GO:0005524">
    <property type="term" value="F:ATP binding"/>
    <property type="evidence" value="ECO:0007669"/>
    <property type="project" value="UniProtKB-KW"/>
</dbReference>
<evidence type="ECO:0000313" key="14">
    <source>
        <dbReference type="Proteomes" id="UP000295367"/>
    </source>
</evidence>
<feature type="transmembrane region" description="Helical" evidence="10">
    <location>
        <begin position="424"/>
        <end position="444"/>
    </location>
</feature>
<dbReference type="RefSeq" id="WP_124945294.1">
    <property type="nucleotide sequence ID" value="NZ_BHVT01000010.1"/>
</dbReference>
<dbReference type="Gene3D" id="3.30.565.10">
    <property type="entry name" value="Histidine kinase-like ATPase, C-terminal domain"/>
    <property type="match status" value="1"/>
</dbReference>
<dbReference type="SUPFAM" id="SSF49344">
    <property type="entry name" value="CBD9-like"/>
    <property type="match status" value="1"/>
</dbReference>
<dbReference type="GO" id="GO:0005886">
    <property type="term" value="C:plasma membrane"/>
    <property type="evidence" value="ECO:0007669"/>
    <property type="project" value="UniProtKB-SubCell"/>
</dbReference>
<dbReference type="Gene3D" id="6.10.340.10">
    <property type="match status" value="1"/>
</dbReference>
<keyword evidence="6" id="KW-0808">Transferase</keyword>
<gene>
    <name evidence="13" type="ORF">EDC63_11017</name>
</gene>
<keyword evidence="7" id="KW-0547">Nucleotide-binding</keyword>
<dbReference type="InterPro" id="IPR003660">
    <property type="entry name" value="HAMP_dom"/>
</dbReference>
<feature type="domain" description="Histidine kinase" evidence="11">
    <location>
        <begin position="507"/>
        <end position="722"/>
    </location>
</feature>
<keyword evidence="8 13" id="KW-0418">Kinase</keyword>
<dbReference type="EMBL" id="SMCO01000010">
    <property type="protein sequence ID" value="TCV85128.1"/>
    <property type="molecule type" value="Genomic_DNA"/>
</dbReference>
<evidence type="ECO:0000256" key="7">
    <source>
        <dbReference type="ARBA" id="ARBA00022741"/>
    </source>
</evidence>
<evidence type="ECO:0000313" key="13">
    <source>
        <dbReference type="EMBL" id="TCV85128.1"/>
    </source>
</evidence>
<dbReference type="NCBIfam" id="TIGR03785">
    <property type="entry name" value="marine_sort_HK"/>
    <property type="match status" value="1"/>
</dbReference>
<keyword evidence="10" id="KW-1133">Transmembrane helix</keyword>
<keyword evidence="5" id="KW-0597">Phosphoprotein</keyword>
<organism evidence="13 14">
    <name type="scientific">Sulfurirhabdus autotrophica</name>
    <dbReference type="NCBI Taxonomy" id="1706046"/>
    <lineage>
        <taxon>Bacteria</taxon>
        <taxon>Pseudomonadati</taxon>
        <taxon>Pseudomonadota</taxon>
        <taxon>Betaproteobacteria</taxon>
        <taxon>Nitrosomonadales</taxon>
        <taxon>Sulfuricellaceae</taxon>
        <taxon>Sulfurirhabdus</taxon>
    </lineage>
</organism>
<dbReference type="GO" id="GO:0000155">
    <property type="term" value="F:phosphorelay sensor kinase activity"/>
    <property type="evidence" value="ECO:0007669"/>
    <property type="project" value="InterPro"/>
</dbReference>
<dbReference type="InterPro" id="IPR022510">
    <property type="entry name" value="Sortase_His-kinase"/>
</dbReference>
<dbReference type="OrthoDB" id="9812260at2"/>
<comment type="catalytic activity">
    <reaction evidence="1">
        <text>ATP + protein L-histidine = ADP + protein N-phospho-L-histidine.</text>
        <dbReference type="EC" id="2.7.13.3"/>
    </reaction>
</comment>